<reference evidence="4 5" key="1">
    <citation type="submission" date="2014-03" db="EMBL/GenBank/DDBJ databases">
        <title>Genome of Haematobacter massiliensis CCUG 47968.</title>
        <authorList>
            <person name="Wang D."/>
            <person name="Wang G."/>
        </authorList>
    </citation>
    <scope>NUCLEOTIDE SEQUENCE [LARGE SCALE GENOMIC DNA]</scope>
    <source>
        <strain evidence="4 5">CCUG 47968</strain>
    </source>
</reference>
<dbReference type="Pfam" id="PF13560">
    <property type="entry name" value="HTH_31"/>
    <property type="match status" value="1"/>
</dbReference>
<dbReference type="eggNOG" id="COG1396">
    <property type="taxonomic scope" value="Bacteria"/>
</dbReference>
<dbReference type="EMBL" id="JGYG01000030">
    <property type="protein sequence ID" value="KFI25112.1"/>
    <property type="molecule type" value="Genomic_DNA"/>
</dbReference>
<accession>A0A086XSW2</accession>
<protein>
    <submittedName>
        <fullName evidence="4">XRE family transcriptional regulator</fullName>
    </submittedName>
</protein>
<dbReference type="CDD" id="cd00093">
    <property type="entry name" value="HTH_XRE"/>
    <property type="match status" value="1"/>
</dbReference>
<proteinExistence type="predicted"/>
<dbReference type="InterPro" id="IPR001387">
    <property type="entry name" value="Cro/C1-type_HTH"/>
</dbReference>
<dbReference type="InterPro" id="IPR050807">
    <property type="entry name" value="TransReg_Diox_bact_type"/>
</dbReference>
<dbReference type="GO" id="GO:0003700">
    <property type="term" value="F:DNA-binding transcription factor activity"/>
    <property type="evidence" value="ECO:0007669"/>
    <property type="project" value="TreeGrafter"/>
</dbReference>
<dbReference type="Proteomes" id="UP000028826">
    <property type="component" value="Unassembled WGS sequence"/>
</dbReference>
<dbReference type="Gene3D" id="1.10.260.40">
    <property type="entry name" value="lambda repressor-like DNA-binding domains"/>
    <property type="match status" value="1"/>
</dbReference>
<dbReference type="SUPFAM" id="SSF47413">
    <property type="entry name" value="lambda repressor-like DNA-binding domains"/>
    <property type="match status" value="1"/>
</dbReference>
<evidence type="ECO:0000313" key="4">
    <source>
        <dbReference type="EMBL" id="KFI25112.1"/>
    </source>
</evidence>
<dbReference type="InterPro" id="IPR010982">
    <property type="entry name" value="Lambda_DNA-bd_dom_sf"/>
</dbReference>
<dbReference type="AlphaFoldDB" id="A0A086XSW2"/>
<keyword evidence="1" id="KW-0238">DNA-binding</keyword>
<keyword evidence="5" id="KW-1185">Reference proteome</keyword>
<dbReference type="OrthoDB" id="9797172at2"/>
<dbReference type="GO" id="GO:0003677">
    <property type="term" value="F:DNA binding"/>
    <property type="evidence" value="ECO:0007669"/>
    <property type="project" value="UniProtKB-KW"/>
</dbReference>
<evidence type="ECO:0000256" key="1">
    <source>
        <dbReference type="ARBA" id="ARBA00023125"/>
    </source>
</evidence>
<dbReference type="STRING" id="195105.CN97_11385"/>
<dbReference type="GO" id="GO:0005829">
    <property type="term" value="C:cytosol"/>
    <property type="evidence" value="ECO:0007669"/>
    <property type="project" value="TreeGrafter"/>
</dbReference>
<feature type="compositionally biased region" description="Basic residues" evidence="2">
    <location>
        <begin position="1"/>
        <end position="11"/>
    </location>
</feature>
<evidence type="ECO:0000256" key="2">
    <source>
        <dbReference type="SAM" id="MobiDB-lite"/>
    </source>
</evidence>
<gene>
    <name evidence="4" type="ORF">CN97_11385</name>
</gene>
<dbReference type="PANTHER" id="PTHR46797:SF1">
    <property type="entry name" value="METHYLPHOSPHONATE SYNTHASE"/>
    <property type="match status" value="1"/>
</dbReference>
<evidence type="ECO:0000313" key="5">
    <source>
        <dbReference type="Proteomes" id="UP000028826"/>
    </source>
</evidence>
<dbReference type="SMART" id="SM00530">
    <property type="entry name" value="HTH_XRE"/>
    <property type="match status" value="1"/>
</dbReference>
<evidence type="ECO:0000259" key="3">
    <source>
        <dbReference type="PROSITE" id="PS50943"/>
    </source>
</evidence>
<name>A0A086XSW2_9RHOB</name>
<feature type="region of interest" description="Disordered" evidence="2">
    <location>
        <begin position="1"/>
        <end position="31"/>
    </location>
</feature>
<organism evidence="4 5">
    <name type="scientific">Haematobacter massiliensis</name>
    <dbReference type="NCBI Taxonomy" id="195105"/>
    <lineage>
        <taxon>Bacteria</taxon>
        <taxon>Pseudomonadati</taxon>
        <taxon>Pseudomonadota</taxon>
        <taxon>Alphaproteobacteria</taxon>
        <taxon>Rhodobacterales</taxon>
        <taxon>Paracoccaceae</taxon>
        <taxon>Haematobacter</taxon>
    </lineage>
</organism>
<sequence length="169" mass="18549">MSRRSGAKGHRDRTGSVFQLPDHGSGSDCGGVPQHSLLSGIGWAELDGDLDGFDRQLGDRLKALRTRRGLSLADVASEIGISYQQLQKHESGRNSLTIYRLVRIANALEVDPQTILEMLNSPDGQGELSRFLPPQRLGERHRLLKAYFALPEEIRSAFLNLIEGTAATS</sequence>
<dbReference type="PROSITE" id="PS50943">
    <property type="entry name" value="HTH_CROC1"/>
    <property type="match status" value="1"/>
</dbReference>
<feature type="domain" description="HTH cro/C1-type" evidence="3">
    <location>
        <begin position="61"/>
        <end position="115"/>
    </location>
</feature>
<dbReference type="PANTHER" id="PTHR46797">
    <property type="entry name" value="HTH-TYPE TRANSCRIPTIONAL REGULATOR"/>
    <property type="match status" value="1"/>
</dbReference>
<comment type="caution">
    <text evidence="4">The sequence shown here is derived from an EMBL/GenBank/DDBJ whole genome shotgun (WGS) entry which is preliminary data.</text>
</comment>